<feature type="transmembrane region" description="Helical" evidence="6">
    <location>
        <begin position="12"/>
        <end position="35"/>
    </location>
</feature>
<dbReference type="GO" id="GO:0005886">
    <property type="term" value="C:plasma membrane"/>
    <property type="evidence" value="ECO:0007669"/>
    <property type="project" value="UniProtKB-SubCell"/>
</dbReference>
<sequence length="323" mass="36064">MNFGIPTSEIEVLTAISAAVSVFAATLLVSWPYLIRDHLGARMTQVANERERIRLRERTRMNAQRKPASLRSEPKKLYREIVDRFNLARQAESGDLAKMLSMAGFRGQSPVVTYLAARVITPLVMCVLAAFYVFIVLQLQHPLAVKLAIVLAVSLLGYYGPWLFIKNKITKRQTVIRRAWPDALDLLLICVECGMSIESAFRKVSEEIGSQCTELAEELSLTTAELSYLPDRRKAYENLGERTGLDGIKGVVTSLIQAEKYGTPLGHSLRVLAQENRDMRMSEAEKKAAALPPKLTVPMIVFFLPVLFAVIITPAVIQIMAMQ</sequence>
<feature type="transmembrane region" description="Helical" evidence="6">
    <location>
        <begin position="295"/>
        <end position="321"/>
    </location>
</feature>
<evidence type="ECO:0000313" key="8">
    <source>
        <dbReference type="EMBL" id="GEO16894.1"/>
    </source>
</evidence>
<evidence type="ECO:0000259" key="7">
    <source>
        <dbReference type="Pfam" id="PF00482"/>
    </source>
</evidence>
<evidence type="ECO:0000256" key="5">
    <source>
        <dbReference type="ARBA" id="ARBA00023136"/>
    </source>
</evidence>
<dbReference type="Pfam" id="PF00482">
    <property type="entry name" value="T2SSF"/>
    <property type="match status" value="1"/>
</dbReference>
<dbReference type="InterPro" id="IPR018076">
    <property type="entry name" value="T2SS_GspF_dom"/>
</dbReference>
<name>A0A512BY54_9HYPH</name>
<evidence type="ECO:0000256" key="6">
    <source>
        <dbReference type="SAM" id="Phobius"/>
    </source>
</evidence>
<feature type="transmembrane region" description="Helical" evidence="6">
    <location>
        <begin position="115"/>
        <end position="137"/>
    </location>
</feature>
<keyword evidence="3 6" id="KW-0812">Transmembrane</keyword>
<dbReference type="PANTHER" id="PTHR35007">
    <property type="entry name" value="INTEGRAL MEMBRANE PROTEIN-RELATED"/>
    <property type="match status" value="1"/>
</dbReference>
<keyword evidence="2" id="KW-1003">Cell membrane</keyword>
<dbReference type="PANTHER" id="PTHR35007:SF2">
    <property type="entry name" value="PILUS ASSEMBLE PROTEIN"/>
    <property type="match status" value="1"/>
</dbReference>
<comment type="subcellular location">
    <subcellularLocation>
        <location evidence="1">Cell membrane</location>
        <topology evidence="1">Multi-pass membrane protein</topology>
    </subcellularLocation>
</comment>
<organism evidence="8 9">
    <name type="scientific">Microvirga aerophila</name>
    <dbReference type="NCBI Taxonomy" id="670291"/>
    <lineage>
        <taxon>Bacteria</taxon>
        <taxon>Pseudomonadati</taxon>
        <taxon>Pseudomonadota</taxon>
        <taxon>Alphaproteobacteria</taxon>
        <taxon>Hyphomicrobiales</taxon>
        <taxon>Methylobacteriaceae</taxon>
        <taxon>Microvirga</taxon>
    </lineage>
</organism>
<feature type="domain" description="Type II secretion system protein GspF" evidence="7">
    <location>
        <begin position="184"/>
        <end position="312"/>
    </location>
</feature>
<evidence type="ECO:0000256" key="3">
    <source>
        <dbReference type="ARBA" id="ARBA00022692"/>
    </source>
</evidence>
<keyword evidence="9" id="KW-1185">Reference proteome</keyword>
<dbReference type="EMBL" id="BJYU01000079">
    <property type="protein sequence ID" value="GEO16894.1"/>
    <property type="molecule type" value="Genomic_DNA"/>
</dbReference>
<evidence type="ECO:0000256" key="4">
    <source>
        <dbReference type="ARBA" id="ARBA00022989"/>
    </source>
</evidence>
<dbReference type="RefSeq" id="WP_147022128.1">
    <property type="nucleotide sequence ID" value="NZ_BJYU01000079.1"/>
</dbReference>
<evidence type="ECO:0000256" key="2">
    <source>
        <dbReference type="ARBA" id="ARBA00022475"/>
    </source>
</evidence>
<accession>A0A512BY54</accession>
<evidence type="ECO:0000256" key="1">
    <source>
        <dbReference type="ARBA" id="ARBA00004651"/>
    </source>
</evidence>
<protein>
    <submittedName>
        <fullName evidence="8">Type II secretion system protein</fullName>
    </submittedName>
</protein>
<feature type="transmembrane region" description="Helical" evidence="6">
    <location>
        <begin position="143"/>
        <end position="165"/>
    </location>
</feature>
<gene>
    <name evidence="8" type="primary">tadC2</name>
    <name evidence="8" type="ORF">MAE02_45900</name>
</gene>
<dbReference type="AlphaFoldDB" id="A0A512BY54"/>
<comment type="caution">
    <text evidence="8">The sequence shown here is derived from an EMBL/GenBank/DDBJ whole genome shotgun (WGS) entry which is preliminary data.</text>
</comment>
<evidence type="ECO:0000313" key="9">
    <source>
        <dbReference type="Proteomes" id="UP000321085"/>
    </source>
</evidence>
<reference evidence="8 9" key="1">
    <citation type="submission" date="2019-07" db="EMBL/GenBank/DDBJ databases">
        <title>Whole genome shotgun sequence of Microvirga aerophila NBRC 106136.</title>
        <authorList>
            <person name="Hosoyama A."/>
            <person name="Uohara A."/>
            <person name="Ohji S."/>
            <person name="Ichikawa N."/>
        </authorList>
    </citation>
    <scope>NUCLEOTIDE SEQUENCE [LARGE SCALE GENOMIC DNA]</scope>
    <source>
        <strain evidence="8 9">NBRC 106136</strain>
    </source>
</reference>
<dbReference type="Proteomes" id="UP000321085">
    <property type="component" value="Unassembled WGS sequence"/>
</dbReference>
<keyword evidence="5 6" id="KW-0472">Membrane</keyword>
<keyword evidence="4 6" id="KW-1133">Transmembrane helix</keyword>
<proteinExistence type="predicted"/>